<organism evidence="1 2">
    <name type="scientific">Sphaerochaeta pleomorpha (strain ATCC BAA-1885 / DSM 22778 / Grapes)</name>
    <dbReference type="NCBI Taxonomy" id="158190"/>
    <lineage>
        <taxon>Bacteria</taxon>
        <taxon>Pseudomonadati</taxon>
        <taxon>Spirochaetota</taxon>
        <taxon>Spirochaetia</taxon>
        <taxon>Spirochaetales</taxon>
        <taxon>Sphaerochaetaceae</taxon>
        <taxon>Sphaerochaeta</taxon>
    </lineage>
</organism>
<protein>
    <submittedName>
        <fullName evidence="1">Uncharacterized protein</fullName>
    </submittedName>
</protein>
<name>G8QS38_SPHPG</name>
<keyword evidence="2" id="KW-1185">Reference proteome</keyword>
<dbReference type="KEGG" id="sgp:SpiGrapes_1076"/>
<dbReference type="Proteomes" id="UP000005632">
    <property type="component" value="Chromosome"/>
</dbReference>
<dbReference type="EMBL" id="CP003155">
    <property type="protein sequence ID" value="AEV28899.1"/>
    <property type="molecule type" value="Genomic_DNA"/>
</dbReference>
<dbReference type="AlphaFoldDB" id="G8QS38"/>
<dbReference type="HOGENOM" id="CLU_3084832_0_0_12"/>
<reference evidence="1 2" key="1">
    <citation type="submission" date="2011-11" db="EMBL/GenBank/DDBJ databases">
        <title>Complete sequence of Spirochaeta sp. grapes.</title>
        <authorList>
            <consortium name="US DOE Joint Genome Institute"/>
            <person name="Lucas S."/>
            <person name="Han J."/>
            <person name="Lapidus A."/>
            <person name="Cheng J.-F."/>
            <person name="Goodwin L."/>
            <person name="Pitluck S."/>
            <person name="Peters L."/>
            <person name="Ovchinnikova G."/>
            <person name="Munk A.C."/>
            <person name="Detter J.C."/>
            <person name="Han C."/>
            <person name="Tapia R."/>
            <person name="Land M."/>
            <person name="Hauser L."/>
            <person name="Kyrpides N."/>
            <person name="Ivanova N."/>
            <person name="Pagani I."/>
            <person name="Ritalahtilisa K."/>
            <person name="Loeffler F."/>
            <person name="Woyke T."/>
        </authorList>
    </citation>
    <scope>NUCLEOTIDE SEQUENCE [LARGE SCALE GENOMIC DNA]</scope>
    <source>
        <strain evidence="2">ATCC BAA-1885 / DSM 22778 / Grapes</strain>
    </source>
</reference>
<proteinExistence type="predicted"/>
<sequence>MEPFGNGVFYVLKKGEKSLHVSCYNFYFRLFACRMFKFKNVFVRESSIVRLT</sequence>
<gene>
    <name evidence="1" type="ordered locus">SpiGrapes_1076</name>
</gene>
<evidence type="ECO:0000313" key="2">
    <source>
        <dbReference type="Proteomes" id="UP000005632"/>
    </source>
</evidence>
<accession>G8QS38</accession>
<dbReference type="STRING" id="158190.SpiGrapes_1076"/>
<evidence type="ECO:0000313" key="1">
    <source>
        <dbReference type="EMBL" id="AEV28899.1"/>
    </source>
</evidence>